<feature type="signal peptide" evidence="1">
    <location>
        <begin position="1"/>
        <end position="20"/>
    </location>
</feature>
<evidence type="ECO:0008006" key="4">
    <source>
        <dbReference type="Google" id="ProtNLM"/>
    </source>
</evidence>
<evidence type="ECO:0000313" key="2">
    <source>
        <dbReference type="EMBL" id="KAB2929051.1"/>
    </source>
</evidence>
<accession>A0A833LVL6</accession>
<feature type="chain" id="PRO_5032866105" description="Penicillin-binding protein activator LpoB" evidence="1">
    <location>
        <begin position="21"/>
        <end position="186"/>
    </location>
</feature>
<comment type="caution">
    <text evidence="2">The sequence shown here is derived from an EMBL/GenBank/DDBJ whole genome shotgun (WGS) entry which is preliminary data.</text>
</comment>
<reference evidence="2 3" key="1">
    <citation type="submission" date="2019-10" db="EMBL/GenBank/DDBJ databases">
        <title>Extracellular Electron Transfer in a Candidatus Methanoperedens spp. Enrichment Culture.</title>
        <authorList>
            <person name="Berger S."/>
            <person name="Rangel Shaw D."/>
            <person name="Berben T."/>
            <person name="In 'T Zandt M."/>
            <person name="Frank J."/>
            <person name="Reimann J."/>
            <person name="Jetten M.S.M."/>
            <person name="Welte C.U."/>
        </authorList>
    </citation>
    <scope>NUCLEOTIDE SEQUENCE [LARGE SCALE GENOMIC DNA]</scope>
    <source>
        <strain evidence="2">SB12</strain>
    </source>
</reference>
<dbReference type="AlphaFoldDB" id="A0A833LVL6"/>
<dbReference type="EMBL" id="WBUI01000038">
    <property type="protein sequence ID" value="KAB2929051.1"/>
    <property type="molecule type" value="Genomic_DNA"/>
</dbReference>
<evidence type="ECO:0000313" key="3">
    <source>
        <dbReference type="Proteomes" id="UP000460298"/>
    </source>
</evidence>
<dbReference type="Proteomes" id="UP000460298">
    <property type="component" value="Unassembled WGS sequence"/>
</dbReference>
<name>A0A833LVL6_9LEPT</name>
<dbReference type="PROSITE" id="PS51257">
    <property type="entry name" value="PROKAR_LIPOPROTEIN"/>
    <property type="match status" value="1"/>
</dbReference>
<proteinExistence type="predicted"/>
<evidence type="ECO:0000256" key="1">
    <source>
        <dbReference type="SAM" id="SignalP"/>
    </source>
</evidence>
<protein>
    <recommendedName>
        <fullName evidence="4">Penicillin-binding protein activator LpoB</fullName>
    </recommendedName>
</protein>
<organism evidence="2 3">
    <name type="scientific">Leptonema illini</name>
    <dbReference type="NCBI Taxonomy" id="183"/>
    <lineage>
        <taxon>Bacteria</taxon>
        <taxon>Pseudomonadati</taxon>
        <taxon>Spirochaetota</taxon>
        <taxon>Spirochaetia</taxon>
        <taxon>Leptospirales</taxon>
        <taxon>Leptospiraceae</taxon>
        <taxon>Leptonema</taxon>
    </lineage>
</organism>
<sequence>MLRKTVVTILLLSFSSSCRAVEVFETGNPEVWNTRPIDRTVNLGYFAVRGSGTAQTTELLRSSLRYHLSNLGYRVADLDDYIPVLAEKRLNSNQTLARNDLLLLAGSLKERFLIQGYLYEYTRFAIPEDRIDLTLTISIYDTRTGQTASEYRLFMSGTSQNHAMNLFKISQSFAEQFHSTHRKYRP</sequence>
<keyword evidence="1" id="KW-0732">Signal</keyword>
<dbReference type="Gene3D" id="3.40.50.10610">
    <property type="entry name" value="ABC-type transport auxiliary lipoprotein component"/>
    <property type="match status" value="1"/>
</dbReference>
<gene>
    <name evidence="2" type="ORF">F9K24_21035</name>
</gene>